<feature type="domain" description="CBS" evidence="3">
    <location>
        <begin position="86"/>
        <end position="145"/>
    </location>
</feature>
<dbReference type="PANTHER" id="PTHR43080:SF2">
    <property type="entry name" value="CBS DOMAIN-CONTAINING PROTEIN"/>
    <property type="match status" value="1"/>
</dbReference>
<keyword evidence="1 2" id="KW-0129">CBS domain</keyword>
<gene>
    <name evidence="4" type="ordered locus">Ngar_c05240</name>
</gene>
<protein>
    <submittedName>
        <fullName evidence="4">Putative signal transduction protein with CBS domains</fullName>
    </submittedName>
</protein>
<reference evidence="4 5" key="1">
    <citation type="journal article" date="2012" name="Environ. Microbiol.">
        <title>The genome of the ammonia-oxidizing Candidatus Nitrososphaera gargensis: insights into metabolic versatility and environmental adaptations.</title>
        <authorList>
            <person name="Spang A."/>
            <person name="Poehlein A."/>
            <person name="Offre P."/>
            <person name="Zumbragel S."/>
            <person name="Haider S."/>
            <person name="Rychlik N."/>
            <person name="Nowka B."/>
            <person name="Schmeisser C."/>
            <person name="Lebedeva E.V."/>
            <person name="Rattei T."/>
            <person name="Bohm C."/>
            <person name="Schmid M."/>
            <person name="Galushko A."/>
            <person name="Hatzenpichler R."/>
            <person name="Weinmaier T."/>
            <person name="Daniel R."/>
            <person name="Schleper C."/>
            <person name="Spieck E."/>
            <person name="Streit W."/>
            <person name="Wagner M."/>
        </authorList>
    </citation>
    <scope>NUCLEOTIDE SEQUENCE [LARGE SCALE GENOMIC DNA]</scope>
    <source>
        <strain evidence="5">Ga9.2</strain>
    </source>
</reference>
<dbReference type="SMART" id="SM00116">
    <property type="entry name" value="CBS"/>
    <property type="match status" value="2"/>
</dbReference>
<accession>K0IHV1</accession>
<dbReference type="InterPro" id="IPR051257">
    <property type="entry name" value="Diverse_CBS-Domain"/>
</dbReference>
<dbReference type="AlphaFoldDB" id="K0IHV1"/>
<organism evidence="4 5">
    <name type="scientific">Nitrososphaera gargensis (strain Ga9.2)</name>
    <dbReference type="NCBI Taxonomy" id="1237085"/>
    <lineage>
        <taxon>Archaea</taxon>
        <taxon>Nitrososphaerota</taxon>
        <taxon>Nitrososphaeria</taxon>
        <taxon>Nitrososphaerales</taxon>
        <taxon>Nitrososphaeraceae</taxon>
        <taxon>Nitrososphaera</taxon>
    </lineage>
</organism>
<dbReference type="OrthoDB" id="65817at2157"/>
<proteinExistence type="predicted"/>
<dbReference type="RefSeq" id="WP_015018013.1">
    <property type="nucleotide sequence ID" value="NC_018719.1"/>
</dbReference>
<keyword evidence="5" id="KW-1185">Reference proteome</keyword>
<dbReference type="Pfam" id="PF00571">
    <property type="entry name" value="CBS"/>
    <property type="match status" value="2"/>
</dbReference>
<dbReference type="Proteomes" id="UP000008037">
    <property type="component" value="Chromosome"/>
</dbReference>
<evidence type="ECO:0000259" key="3">
    <source>
        <dbReference type="PROSITE" id="PS51371"/>
    </source>
</evidence>
<dbReference type="GeneID" id="13796698"/>
<evidence type="ECO:0000256" key="2">
    <source>
        <dbReference type="PROSITE-ProRule" id="PRU00703"/>
    </source>
</evidence>
<dbReference type="PROSITE" id="PS51371">
    <property type="entry name" value="CBS"/>
    <property type="match status" value="2"/>
</dbReference>
<dbReference type="BioCyc" id="CNIT1237085:G1324-522-MONOMER"/>
<feature type="domain" description="CBS" evidence="3">
    <location>
        <begin position="20"/>
        <end position="77"/>
    </location>
</feature>
<dbReference type="InterPro" id="IPR000644">
    <property type="entry name" value="CBS_dom"/>
</dbReference>
<sequence length="162" mass="17857">MSRKPTGTTTRKNTSISEIMSDRLETINLLGSAKDAAIMMTNRNVSSLLVVDDDRKAVGIITERDLVRRVCTKDIPSRLVTIQNVISAPLKTVPAKTPIDKVADIMVRNKIRHVVVVTDEADKQEPVGIVSATDIVAFVRENSETMAQITREVMEALEREAA</sequence>
<evidence type="ECO:0000313" key="5">
    <source>
        <dbReference type="Proteomes" id="UP000008037"/>
    </source>
</evidence>
<dbReference type="KEGG" id="nga:Ngar_c05240"/>
<dbReference type="InParanoid" id="K0IHV1"/>
<dbReference type="HOGENOM" id="CLU_040681_12_2_2"/>
<dbReference type="STRING" id="1237085.Ngar_c05240"/>
<dbReference type="Gene3D" id="3.10.580.10">
    <property type="entry name" value="CBS-domain"/>
    <property type="match status" value="1"/>
</dbReference>
<dbReference type="SUPFAM" id="SSF54631">
    <property type="entry name" value="CBS-domain pair"/>
    <property type="match status" value="1"/>
</dbReference>
<dbReference type="PANTHER" id="PTHR43080">
    <property type="entry name" value="CBS DOMAIN-CONTAINING PROTEIN CBSX3, MITOCHONDRIAL"/>
    <property type="match status" value="1"/>
</dbReference>
<evidence type="ECO:0000313" key="4">
    <source>
        <dbReference type="EMBL" id="AFU57467.1"/>
    </source>
</evidence>
<name>K0IHV1_NITGG</name>
<dbReference type="InterPro" id="IPR046342">
    <property type="entry name" value="CBS_dom_sf"/>
</dbReference>
<dbReference type="EMBL" id="CP002408">
    <property type="protein sequence ID" value="AFU57467.1"/>
    <property type="molecule type" value="Genomic_DNA"/>
</dbReference>
<evidence type="ECO:0000256" key="1">
    <source>
        <dbReference type="ARBA" id="ARBA00023122"/>
    </source>
</evidence>